<feature type="region of interest" description="Disordered" evidence="1">
    <location>
        <begin position="532"/>
        <end position="551"/>
    </location>
</feature>
<evidence type="ECO:0000313" key="2">
    <source>
        <dbReference type="EMBL" id="CAL4070520.1"/>
    </source>
</evidence>
<dbReference type="Proteomes" id="UP001497623">
    <property type="component" value="Unassembled WGS sequence"/>
</dbReference>
<proteinExistence type="predicted"/>
<keyword evidence="3" id="KW-1185">Reference proteome</keyword>
<gene>
    <name evidence="2" type="ORF">MNOR_LOCUS8289</name>
</gene>
<dbReference type="InterPro" id="IPR039947">
    <property type="entry name" value="NCoA-4"/>
</dbReference>
<reference evidence="2 3" key="1">
    <citation type="submission" date="2024-05" db="EMBL/GenBank/DDBJ databases">
        <authorList>
            <person name="Wallberg A."/>
        </authorList>
    </citation>
    <scope>NUCLEOTIDE SEQUENCE [LARGE SCALE GENOMIC DNA]</scope>
</reference>
<name>A0AAV2Q449_MEGNR</name>
<dbReference type="GO" id="GO:0006879">
    <property type="term" value="P:intracellular iron ion homeostasis"/>
    <property type="evidence" value="ECO:0007669"/>
    <property type="project" value="InterPro"/>
</dbReference>
<comment type="caution">
    <text evidence="2">The sequence shown here is derived from an EMBL/GenBank/DDBJ whole genome shotgun (WGS) entry which is preliminary data.</text>
</comment>
<dbReference type="PANTHER" id="PTHR17085:SF3">
    <property type="entry name" value="NUCLEAR RECEPTOR COACTIVATOR 4"/>
    <property type="match status" value="1"/>
</dbReference>
<dbReference type="GO" id="GO:0009725">
    <property type="term" value="P:response to hormone"/>
    <property type="evidence" value="ECO:0007669"/>
    <property type="project" value="TreeGrafter"/>
</dbReference>
<feature type="compositionally biased region" description="Low complexity" evidence="1">
    <location>
        <begin position="586"/>
        <end position="598"/>
    </location>
</feature>
<dbReference type="EMBL" id="CAXKWB010003822">
    <property type="protein sequence ID" value="CAL4070520.1"/>
    <property type="molecule type" value="Genomic_DNA"/>
</dbReference>
<dbReference type="AlphaFoldDB" id="A0AAV2Q449"/>
<dbReference type="GO" id="GO:0003713">
    <property type="term" value="F:transcription coactivator activity"/>
    <property type="evidence" value="ECO:0007669"/>
    <property type="project" value="InterPro"/>
</dbReference>
<evidence type="ECO:0000256" key="1">
    <source>
        <dbReference type="SAM" id="MobiDB-lite"/>
    </source>
</evidence>
<evidence type="ECO:0000313" key="3">
    <source>
        <dbReference type="Proteomes" id="UP001497623"/>
    </source>
</evidence>
<protein>
    <submittedName>
        <fullName evidence="2">Uncharacterized protein</fullName>
    </submittedName>
</protein>
<sequence length="675" mass="74285">MSLESLSSEVANKLATVEEQLSHVDSLRTRLQLNAQQEVDKINGAVERAVVSLRARERQLVRQVEVGTAHQGSLLSTQQAGLVHSRGALTVTRDLLKRCVPQDTTTLSKVKIESINTESFKAVNLVKVQLDEGALLSSVSGFGRVVLPDRITHHHSAMIPSKLEEYEDVEHHVLHKSLATTPHPDSPTKITVKFPKIPKHQWLHQQQTMAVDTQKNFDKVESGLESGARGDVASWLSGLQLAEAIEDDHQSATPTSCFAGFEMVGKNASSASSIRSSASSSIELVPSLKSHEEKDDYSSVSGSVSAFMSGSNSALCEIENLDQCLREKSRWLRPTSCKDTCGSVKDGEEPNKCSSYGDLLRQIPVASACRANEKCSSFLDCVCDSNCGKTAVEKVQQSVAFKNKISKQKDLDIANEELLKMDSEQEFGEDEKNKVSVMEGTIKIIEHMAAIISSGNTQWLVKNNKNAEEVTSKNKVNVNVSEKRHLYQEPPVKWLKTGNSSVPTVAKEETHSRVILASHSNIWLLNKINSEKKQERDLNESEKDVNEKKNEITKENLAEALRKLNVDTTPQPVSVGNTATKTINTTTTSTTTSQSAATGCDLPQSTRPQSPWLLSPKSDVISKSLHTDNKKLEEMEKNRWLVYSSQGKKEGSPLPAPVLALAQADVSSWLIKRNF</sequence>
<feature type="region of interest" description="Disordered" evidence="1">
    <location>
        <begin position="586"/>
        <end position="613"/>
    </location>
</feature>
<dbReference type="PANTHER" id="PTHR17085">
    <property type="entry name" value="NUCLEAR RECEPTOR COACTIVATOR 4"/>
    <property type="match status" value="1"/>
</dbReference>
<organism evidence="2 3">
    <name type="scientific">Meganyctiphanes norvegica</name>
    <name type="common">Northern krill</name>
    <name type="synonym">Thysanopoda norvegica</name>
    <dbReference type="NCBI Taxonomy" id="48144"/>
    <lineage>
        <taxon>Eukaryota</taxon>
        <taxon>Metazoa</taxon>
        <taxon>Ecdysozoa</taxon>
        <taxon>Arthropoda</taxon>
        <taxon>Crustacea</taxon>
        <taxon>Multicrustacea</taxon>
        <taxon>Malacostraca</taxon>
        <taxon>Eumalacostraca</taxon>
        <taxon>Eucarida</taxon>
        <taxon>Euphausiacea</taxon>
        <taxon>Euphausiidae</taxon>
        <taxon>Meganyctiphanes</taxon>
    </lineage>
</organism>
<accession>A0AAV2Q449</accession>